<comment type="caution">
    <text evidence="1">The sequence shown here is derived from an EMBL/GenBank/DDBJ whole genome shotgun (WGS) entry which is preliminary data.</text>
</comment>
<accession>A0A645F8I1</accession>
<dbReference type="EMBL" id="VSSQ01054874">
    <property type="protein sequence ID" value="MPN08783.1"/>
    <property type="molecule type" value="Genomic_DNA"/>
</dbReference>
<proteinExistence type="predicted"/>
<protein>
    <submittedName>
        <fullName evidence="1">Uncharacterized protein</fullName>
    </submittedName>
</protein>
<reference evidence="1" key="1">
    <citation type="submission" date="2019-08" db="EMBL/GenBank/DDBJ databases">
        <authorList>
            <person name="Kucharzyk K."/>
            <person name="Murdoch R.W."/>
            <person name="Higgins S."/>
            <person name="Loffler F."/>
        </authorList>
    </citation>
    <scope>NUCLEOTIDE SEQUENCE</scope>
</reference>
<organism evidence="1">
    <name type="scientific">bioreactor metagenome</name>
    <dbReference type="NCBI Taxonomy" id="1076179"/>
    <lineage>
        <taxon>unclassified sequences</taxon>
        <taxon>metagenomes</taxon>
        <taxon>ecological metagenomes</taxon>
    </lineage>
</organism>
<dbReference type="AlphaFoldDB" id="A0A645F8I1"/>
<sequence length="146" mass="16672">MQEGITRIDPERQTVNQKIFFTVIECKDIRLATTMPIPIYHLHGSSILNFVVGLRQDNSQEELIRPLHICETNIELTTKRLVTIVKTGHFFAPGIYLMPCIRIGKSDILPPYFVTVVAVIVKCRSIDRETVIPPVTSCRIPLMRIE</sequence>
<gene>
    <name evidence="1" type="ORF">SDC9_156068</name>
</gene>
<name>A0A645F8I1_9ZZZZ</name>
<evidence type="ECO:0000313" key="1">
    <source>
        <dbReference type="EMBL" id="MPN08783.1"/>
    </source>
</evidence>